<feature type="signal peptide" evidence="3">
    <location>
        <begin position="1"/>
        <end position="31"/>
    </location>
</feature>
<evidence type="ECO:0000313" key="4">
    <source>
        <dbReference type="EMBL" id="GEC06054.1"/>
    </source>
</evidence>
<dbReference type="InterPro" id="IPR013319">
    <property type="entry name" value="GH11/12"/>
</dbReference>
<keyword evidence="2" id="KW-0326">Glycosidase</keyword>
<dbReference type="Pfam" id="PF01670">
    <property type="entry name" value="Glyco_hydro_12"/>
    <property type="match status" value="1"/>
</dbReference>
<dbReference type="SUPFAM" id="SSF49899">
    <property type="entry name" value="Concanavalin A-like lectins/glucanases"/>
    <property type="match status" value="1"/>
</dbReference>
<dbReference type="Gene3D" id="2.60.120.180">
    <property type="match status" value="1"/>
</dbReference>
<protein>
    <recommendedName>
        <fullName evidence="6">Hydrolase</fullName>
    </recommendedName>
</protein>
<comment type="similarity">
    <text evidence="1 2">Belongs to the glycosyl hydrolase 12 (cellulase H) family.</text>
</comment>
<comment type="caution">
    <text evidence="4">The sequence shown here is derived from an EMBL/GenBank/DDBJ whole genome shotgun (WGS) entry which is preliminary data.</text>
</comment>
<name>A0A4Y3VGK6_9ACTN</name>
<sequence>MLRRHRPLRSALIAVVLSATAVLGMPSTASAAHTCAAYETITQGKYYVNNNLWGQDNGNGWQCAWDTYQSGDTIGWGTSWDWTSKAGQNSSVKSYTSSVLGWHWGWKTQNTQLPTQLSANRPVRTSWNFNVTQSNINTLNVAYDLWLHDIPNPDWQSQPTDEVMIWLYTAGGAGPVGSKVATLNVGGASWDLYQGDIGWKVHSFVRTSNTTSANLNLADFTNALVNRGSIANSKYLSSVQAGTEVFNGRGQLDTNSYTVTVG</sequence>
<keyword evidence="2" id="KW-0624">Polysaccharide degradation</keyword>
<dbReference type="PANTHER" id="PTHR34002:SF9">
    <property type="entry name" value="XYLOGLUCAN-SPECIFIC ENDO-BETA-1,4-GLUCANASE A"/>
    <property type="match status" value="1"/>
</dbReference>
<organism evidence="4 5">
    <name type="scientific">Streptomyces spinoverrucosus</name>
    <dbReference type="NCBI Taxonomy" id="284043"/>
    <lineage>
        <taxon>Bacteria</taxon>
        <taxon>Bacillati</taxon>
        <taxon>Actinomycetota</taxon>
        <taxon>Actinomycetes</taxon>
        <taxon>Kitasatosporales</taxon>
        <taxon>Streptomycetaceae</taxon>
        <taxon>Streptomyces</taxon>
    </lineage>
</organism>
<dbReference type="InterPro" id="IPR013320">
    <property type="entry name" value="ConA-like_dom_sf"/>
</dbReference>
<evidence type="ECO:0000256" key="1">
    <source>
        <dbReference type="ARBA" id="ARBA00005519"/>
    </source>
</evidence>
<keyword evidence="5" id="KW-1185">Reference proteome</keyword>
<dbReference type="AlphaFoldDB" id="A0A4Y3VGK6"/>
<dbReference type="GO" id="GO:0000272">
    <property type="term" value="P:polysaccharide catabolic process"/>
    <property type="evidence" value="ECO:0007669"/>
    <property type="project" value="UniProtKB-KW"/>
</dbReference>
<dbReference type="RefSeq" id="WP_141310732.1">
    <property type="nucleotide sequence ID" value="NZ_BJND01000025.1"/>
</dbReference>
<gene>
    <name evidence="4" type="ORF">SSP24_37090</name>
</gene>
<feature type="chain" id="PRO_5021447346" description="Hydrolase" evidence="3">
    <location>
        <begin position="32"/>
        <end position="262"/>
    </location>
</feature>
<accession>A0A4Y3VGK6</accession>
<dbReference type="PANTHER" id="PTHR34002">
    <property type="entry name" value="BLR1656 PROTEIN"/>
    <property type="match status" value="1"/>
</dbReference>
<reference evidence="4 5" key="1">
    <citation type="submission" date="2019-06" db="EMBL/GenBank/DDBJ databases">
        <title>Whole genome shotgun sequence of Streptomyces spinoverrucosus NBRC 14228.</title>
        <authorList>
            <person name="Hosoyama A."/>
            <person name="Uohara A."/>
            <person name="Ohji S."/>
            <person name="Ichikawa N."/>
        </authorList>
    </citation>
    <scope>NUCLEOTIDE SEQUENCE [LARGE SCALE GENOMIC DNA]</scope>
    <source>
        <strain evidence="4 5">NBRC 14228</strain>
    </source>
</reference>
<evidence type="ECO:0000256" key="2">
    <source>
        <dbReference type="RuleBase" id="RU361163"/>
    </source>
</evidence>
<dbReference type="GO" id="GO:0008810">
    <property type="term" value="F:cellulase activity"/>
    <property type="evidence" value="ECO:0007669"/>
    <property type="project" value="InterPro"/>
</dbReference>
<evidence type="ECO:0000256" key="3">
    <source>
        <dbReference type="SAM" id="SignalP"/>
    </source>
</evidence>
<dbReference type="EMBL" id="BJND01000025">
    <property type="protein sequence ID" value="GEC06054.1"/>
    <property type="molecule type" value="Genomic_DNA"/>
</dbReference>
<dbReference type="Proteomes" id="UP000317881">
    <property type="component" value="Unassembled WGS sequence"/>
</dbReference>
<keyword evidence="2" id="KW-0119">Carbohydrate metabolism</keyword>
<evidence type="ECO:0008006" key="6">
    <source>
        <dbReference type="Google" id="ProtNLM"/>
    </source>
</evidence>
<dbReference type="InterPro" id="IPR002594">
    <property type="entry name" value="GH12"/>
</dbReference>
<keyword evidence="2" id="KW-0378">Hydrolase</keyword>
<evidence type="ECO:0000313" key="5">
    <source>
        <dbReference type="Proteomes" id="UP000317881"/>
    </source>
</evidence>
<keyword evidence="3" id="KW-0732">Signal</keyword>
<proteinExistence type="inferred from homology"/>
<dbReference type="OrthoDB" id="2557744at2"/>